<dbReference type="GO" id="GO:0016788">
    <property type="term" value="F:hydrolase activity, acting on ester bonds"/>
    <property type="evidence" value="ECO:0007669"/>
    <property type="project" value="InterPro"/>
</dbReference>
<dbReference type="Proteomes" id="UP001497516">
    <property type="component" value="Chromosome 7"/>
</dbReference>
<dbReference type="InterPro" id="IPR007312">
    <property type="entry name" value="Phosphoesterase"/>
</dbReference>
<accession>A0AAV2G084</accession>
<name>A0AAV2G084_9ROSI</name>
<gene>
    <name evidence="2" type="ORF">LTRI10_LOCUS43547</name>
</gene>
<keyword evidence="1" id="KW-0378">Hydrolase</keyword>
<keyword evidence="3" id="KW-1185">Reference proteome</keyword>
<dbReference type="AlphaFoldDB" id="A0AAV2G084"/>
<evidence type="ECO:0000313" key="2">
    <source>
        <dbReference type="EMBL" id="CAL1403632.1"/>
    </source>
</evidence>
<evidence type="ECO:0000313" key="3">
    <source>
        <dbReference type="Proteomes" id="UP001497516"/>
    </source>
</evidence>
<reference evidence="2 3" key="1">
    <citation type="submission" date="2024-04" db="EMBL/GenBank/DDBJ databases">
        <authorList>
            <person name="Fracassetti M."/>
        </authorList>
    </citation>
    <scope>NUCLEOTIDE SEQUENCE [LARGE SCALE GENOMIC DNA]</scope>
</reference>
<dbReference type="InterPro" id="IPR017850">
    <property type="entry name" value="Alkaline_phosphatase_core_sf"/>
</dbReference>
<proteinExistence type="predicted"/>
<organism evidence="2 3">
    <name type="scientific">Linum trigynum</name>
    <dbReference type="NCBI Taxonomy" id="586398"/>
    <lineage>
        <taxon>Eukaryota</taxon>
        <taxon>Viridiplantae</taxon>
        <taxon>Streptophyta</taxon>
        <taxon>Embryophyta</taxon>
        <taxon>Tracheophyta</taxon>
        <taxon>Spermatophyta</taxon>
        <taxon>Magnoliopsida</taxon>
        <taxon>eudicotyledons</taxon>
        <taxon>Gunneridae</taxon>
        <taxon>Pentapetalae</taxon>
        <taxon>rosids</taxon>
        <taxon>fabids</taxon>
        <taxon>Malpighiales</taxon>
        <taxon>Linaceae</taxon>
        <taxon>Linum</taxon>
    </lineage>
</organism>
<dbReference type="PANTHER" id="PTHR31956:SF26">
    <property type="entry name" value="NON-SPECIFIC PHOSPHOLIPASE C2"/>
    <property type="match status" value="1"/>
</dbReference>
<dbReference type="GO" id="GO:0009395">
    <property type="term" value="P:phospholipid catabolic process"/>
    <property type="evidence" value="ECO:0007669"/>
    <property type="project" value="TreeGrafter"/>
</dbReference>
<sequence length="174" mass="19592">MESELGFWAAAVVHGPNGKPTPTSEYEHSSIPATVKNIFNLPSFLTKRDQWAGTFESIVQSRTQPRTDCPLQLPTPTRIRQTEANEEAKLTEFQQEMLQLAAVLKGDNVLSSYPNEIGKQMTVKEGTVYMEDAVRRFFQAGVYAKKMGVDEEQIVQMKPSLTTRRSSKPAYEHP</sequence>
<dbReference type="EMBL" id="OZ034820">
    <property type="protein sequence ID" value="CAL1403632.1"/>
    <property type="molecule type" value="Genomic_DNA"/>
</dbReference>
<protein>
    <submittedName>
        <fullName evidence="2">Uncharacterized protein</fullName>
    </submittedName>
</protein>
<dbReference type="PANTHER" id="PTHR31956">
    <property type="entry name" value="NON-SPECIFIC PHOSPHOLIPASE C4-RELATED"/>
    <property type="match status" value="1"/>
</dbReference>
<dbReference type="Gene3D" id="3.40.720.10">
    <property type="entry name" value="Alkaline Phosphatase, subunit A"/>
    <property type="match status" value="1"/>
</dbReference>
<evidence type="ECO:0000256" key="1">
    <source>
        <dbReference type="ARBA" id="ARBA00022801"/>
    </source>
</evidence>